<evidence type="ECO:0000313" key="12">
    <source>
        <dbReference type="EMBL" id="MFD0966050.1"/>
    </source>
</evidence>
<keyword evidence="7 9" id="KW-0234">DNA repair</keyword>
<organism evidence="12 13">
    <name type="scientific">Seminibacterium arietis</name>
    <dbReference type="NCBI Taxonomy" id="1173502"/>
    <lineage>
        <taxon>Bacteria</taxon>
        <taxon>Pseudomonadati</taxon>
        <taxon>Pseudomonadota</taxon>
        <taxon>Gammaproteobacteria</taxon>
        <taxon>Pasteurellales</taxon>
        <taxon>Pasteurellaceae</taxon>
        <taxon>Seminibacterium</taxon>
    </lineage>
</organism>
<evidence type="ECO:0000256" key="1">
    <source>
        <dbReference type="ARBA" id="ARBA00003618"/>
    </source>
</evidence>
<evidence type="ECO:0000256" key="5">
    <source>
        <dbReference type="ARBA" id="ARBA00022763"/>
    </source>
</evidence>
<evidence type="ECO:0000256" key="7">
    <source>
        <dbReference type="ARBA" id="ARBA00023204"/>
    </source>
</evidence>
<evidence type="ECO:0000256" key="10">
    <source>
        <dbReference type="SAM" id="Coils"/>
    </source>
</evidence>
<feature type="domain" description="RecF/RecN/SMC N-terminal" evidence="11">
    <location>
        <begin position="1"/>
        <end position="502"/>
    </location>
</feature>
<evidence type="ECO:0000256" key="9">
    <source>
        <dbReference type="PIRNR" id="PIRNR003128"/>
    </source>
</evidence>
<dbReference type="Pfam" id="PF02463">
    <property type="entry name" value="SMC_N"/>
    <property type="match status" value="1"/>
</dbReference>
<dbReference type="NCBIfam" id="TIGR00634">
    <property type="entry name" value="recN"/>
    <property type="match status" value="1"/>
</dbReference>
<keyword evidence="13" id="KW-1185">Reference proteome</keyword>
<keyword evidence="5 9" id="KW-0227">DNA damage</keyword>
<evidence type="ECO:0000256" key="6">
    <source>
        <dbReference type="ARBA" id="ARBA00022840"/>
    </source>
</evidence>
<dbReference type="InterPro" id="IPR003395">
    <property type="entry name" value="RecF/RecN/SMC_N"/>
</dbReference>
<dbReference type="Gene3D" id="3.40.50.300">
    <property type="entry name" value="P-loop containing nucleotide triphosphate hydrolases"/>
    <property type="match status" value="2"/>
</dbReference>
<dbReference type="NCBIfam" id="NF008121">
    <property type="entry name" value="PRK10869.1"/>
    <property type="match status" value="1"/>
</dbReference>
<evidence type="ECO:0000256" key="8">
    <source>
        <dbReference type="ARBA" id="ARBA00033408"/>
    </source>
</evidence>
<sequence>MLQQLRINNFVLVHRLNIEFSQGMTVITGETGAGKSIAIDALNLCLGQRADISMLREEKERTEVCATFQIEKYNSAYQWLEQRELQDQDNPENCILRRVINSDGRSKAFINGIPVSVTQLKEIGQYLIQINGQHTSQLLLKNDYQLKLLDDFCENHLILKKMHKDYYAWVKLKQQVANFQKKCAENEAKKQLLQYQIEELDLFDLKEGEFNELESEYHRLSNSEELIELSQSTLRLLSEDENVSIFSLLHKTNQDVDKLCELDPKYVEVQSMLQEALIQIQEATSEIQSLSSNIEQNSGLLFEIEQRMSQALQLARKHHIKASELVELHRTLKSELERLIDFSESEDILIEQEQQTYHLMLETAQILSDRRQQGAKRLSSAVSKSIKKLSMENAEFSIILESEQNKVTSSGIDNITFMLKANLGQLNQPLVKVASGGELSRIALALQSLTADKSSIPTLIFDEIDVGISGATASVVGNLLRKLGKKCQVICVTHLPQVACCGEHHFIVEKYTENEKTTTKMTALSQERRVDALAKLLGGSKITDTAIANAQEMLSQLA</sequence>
<proteinExistence type="inferred from homology"/>
<dbReference type="InterPro" id="IPR004604">
    <property type="entry name" value="DNA_recomb/repair_RecN"/>
</dbReference>
<keyword evidence="6" id="KW-0067">ATP-binding</keyword>
<comment type="caution">
    <text evidence="12">The sequence shown here is derived from an EMBL/GenBank/DDBJ whole genome shotgun (WGS) entry which is preliminary data.</text>
</comment>
<evidence type="ECO:0000256" key="3">
    <source>
        <dbReference type="ARBA" id="ARBA00021315"/>
    </source>
</evidence>
<dbReference type="PANTHER" id="PTHR11059">
    <property type="entry name" value="DNA REPAIR PROTEIN RECN"/>
    <property type="match status" value="1"/>
</dbReference>
<evidence type="ECO:0000256" key="4">
    <source>
        <dbReference type="ARBA" id="ARBA00022741"/>
    </source>
</evidence>
<reference evidence="13" key="1">
    <citation type="journal article" date="2019" name="Int. J. Syst. Evol. Microbiol.">
        <title>The Global Catalogue of Microorganisms (GCM) 10K type strain sequencing project: providing services to taxonomists for standard genome sequencing and annotation.</title>
        <authorList>
            <consortium name="The Broad Institute Genomics Platform"/>
            <consortium name="The Broad Institute Genome Sequencing Center for Infectious Disease"/>
            <person name="Wu L."/>
            <person name="Ma J."/>
        </authorList>
    </citation>
    <scope>NUCLEOTIDE SEQUENCE [LARGE SCALE GENOMIC DNA]</scope>
    <source>
        <strain evidence="13">CCUG 61707</strain>
    </source>
</reference>
<gene>
    <name evidence="12" type="primary">recN</name>
    <name evidence="12" type="ORF">ACFQ02_04180</name>
</gene>
<dbReference type="InterPro" id="IPR027417">
    <property type="entry name" value="P-loop_NTPase"/>
</dbReference>
<dbReference type="PIRSF" id="PIRSF003128">
    <property type="entry name" value="RecN"/>
    <property type="match status" value="1"/>
</dbReference>
<keyword evidence="4" id="KW-0547">Nucleotide-binding</keyword>
<dbReference type="RefSeq" id="WP_380819714.1">
    <property type="nucleotide sequence ID" value="NZ_JBHTJN010000009.1"/>
</dbReference>
<dbReference type="Proteomes" id="UP001596996">
    <property type="component" value="Unassembled WGS sequence"/>
</dbReference>
<evidence type="ECO:0000259" key="11">
    <source>
        <dbReference type="Pfam" id="PF02463"/>
    </source>
</evidence>
<accession>A0ABW3I920</accession>
<protein>
    <recommendedName>
        <fullName evidence="3 9">DNA repair protein RecN</fullName>
    </recommendedName>
    <alternativeName>
        <fullName evidence="8 9">Recombination protein N</fullName>
    </alternativeName>
</protein>
<keyword evidence="10" id="KW-0175">Coiled coil</keyword>
<dbReference type="SUPFAM" id="SSF52540">
    <property type="entry name" value="P-loop containing nucleoside triphosphate hydrolases"/>
    <property type="match status" value="1"/>
</dbReference>
<dbReference type="EMBL" id="JBHTJN010000009">
    <property type="protein sequence ID" value="MFD0966050.1"/>
    <property type="molecule type" value="Genomic_DNA"/>
</dbReference>
<dbReference type="CDD" id="cd03241">
    <property type="entry name" value="ABC_RecN"/>
    <property type="match status" value="2"/>
</dbReference>
<comment type="similarity">
    <text evidence="2 9">Belongs to the RecN family.</text>
</comment>
<comment type="function">
    <text evidence="1 9">May be involved in recombinational repair of damaged DNA.</text>
</comment>
<evidence type="ECO:0000256" key="2">
    <source>
        <dbReference type="ARBA" id="ARBA00009441"/>
    </source>
</evidence>
<evidence type="ECO:0000313" key="13">
    <source>
        <dbReference type="Proteomes" id="UP001596996"/>
    </source>
</evidence>
<dbReference type="PANTHER" id="PTHR11059:SF0">
    <property type="entry name" value="DNA REPAIR PROTEIN RECN"/>
    <property type="match status" value="1"/>
</dbReference>
<feature type="coiled-coil region" evidence="10">
    <location>
        <begin position="266"/>
        <end position="293"/>
    </location>
</feature>
<name>A0ABW3I920_9PAST</name>